<dbReference type="AlphaFoldDB" id="A0A166MXS8"/>
<dbReference type="Proteomes" id="UP000077266">
    <property type="component" value="Unassembled WGS sequence"/>
</dbReference>
<organism evidence="2 3">
    <name type="scientific">Exidia glandulosa HHB12029</name>
    <dbReference type="NCBI Taxonomy" id="1314781"/>
    <lineage>
        <taxon>Eukaryota</taxon>
        <taxon>Fungi</taxon>
        <taxon>Dikarya</taxon>
        <taxon>Basidiomycota</taxon>
        <taxon>Agaricomycotina</taxon>
        <taxon>Agaricomycetes</taxon>
        <taxon>Auriculariales</taxon>
        <taxon>Exidiaceae</taxon>
        <taxon>Exidia</taxon>
    </lineage>
</organism>
<gene>
    <name evidence="2" type="ORF">EXIGLDRAFT_737463</name>
</gene>
<dbReference type="EMBL" id="KV426853">
    <property type="protein sequence ID" value="KZV78538.1"/>
    <property type="molecule type" value="Genomic_DNA"/>
</dbReference>
<name>A0A166MXS8_EXIGL</name>
<sequence length="239" mass="25778">MPEAVLEANKILDDVRRMKLEILELEKGHIHDMQIIRSAVTSRRGRNPPQTSSALENDSTVSRWLRDVAQAHAHGRTVSDSTILSTATALSLTADATDSTAPSSPIAPSVCPHPASGEDTTDVASRQRDEDHAHDRAAVSSSFNTPPQSPSPSSSALDPVCTTEERDDGARGDDLVCRAASDASPPSSALGEVGAYMPEFGLYESRLTPSPYIASLPPPRRGFRALVSRVVRSVRWWRT</sequence>
<reference evidence="2 3" key="1">
    <citation type="journal article" date="2016" name="Mol. Biol. Evol.">
        <title>Comparative Genomics of Early-Diverging Mushroom-Forming Fungi Provides Insights into the Origins of Lignocellulose Decay Capabilities.</title>
        <authorList>
            <person name="Nagy L.G."/>
            <person name="Riley R."/>
            <person name="Tritt A."/>
            <person name="Adam C."/>
            <person name="Daum C."/>
            <person name="Floudas D."/>
            <person name="Sun H."/>
            <person name="Yadav J.S."/>
            <person name="Pangilinan J."/>
            <person name="Larsson K.H."/>
            <person name="Matsuura K."/>
            <person name="Barry K."/>
            <person name="Labutti K."/>
            <person name="Kuo R."/>
            <person name="Ohm R.A."/>
            <person name="Bhattacharya S.S."/>
            <person name="Shirouzu T."/>
            <person name="Yoshinaga Y."/>
            <person name="Martin F.M."/>
            <person name="Grigoriev I.V."/>
            <person name="Hibbett D.S."/>
        </authorList>
    </citation>
    <scope>NUCLEOTIDE SEQUENCE [LARGE SCALE GENOMIC DNA]</scope>
    <source>
        <strain evidence="2 3">HHB12029</strain>
    </source>
</reference>
<dbReference type="InParanoid" id="A0A166MXS8"/>
<evidence type="ECO:0000313" key="2">
    <source>
        <dbReference type="EMBL" id="KZV78538.1"/>
    </source>
</evidence>
<feature type="region of interest" description="Disordered" evidence="1">
    <location>
        <begin position="96"/>
        <end position="170"/>
    </location>
</feature>
<protein>
    <submittedName>
        <fullName evidence="2">Uncharacterized protein</fullName>
    </submittedName>
</protein>
<proteinExistence type="predicted"/>
<accession>A0A166MXS8</accession>
<evidence type="ECO:0000313" key="3">
    <source>
        <dbReference type="Proteomes" id="UP000077266"/>
    </source>
</evidence>
<feature type="compositionally biased region" description="Low complexity" evidence="1">
    <location>
        <begin position="140"/>
        <end position="155"/>
    </location>
</feature>
<evidence type="ECO:0000256" key="1">
    <source>
        <dbReference type="SAM" id="MobiDB-lite"/>
    </source>
</evidence>
<keyword evidence="3" id="KW-1185">Reference proteome</keyword>
<feature type="compositionally biased region" description="Basic and acidic residues" evidence="1">
    <location>
        <begin position="125"/>
        <end position="137"/>
    </location>
</feature>